<gene>
    <name evidence="3" type="ORF">PILCRDRAFT_811932</name>
</gene>
<dbReference type="OrthoDB" id="3271284at2759"/>
<protein>
    <submittedName>
        <fullName evidence="3">Uncharacterized protein</fullName>
    </submittedName>
</protein>
<feature type="region of interest" description="Disordered" evidence="2">
    <location>
        <begin position="1"/>
        <end position="70"/>
    </location>
</feature>
<sequence length="588" mass="64269">MELSDPPPPPPQSSVADSLSRAPSYRVRPLPQGPRIPAKLPQTQPTLNTVSPNSYSPSTSASPLVSPTPPSITRGISFESAISPNFAKSSSDKFINPPESATKPHLSLDVGIQAEPYSPLTPSSESKLVVKTVPKAATLVPPPRINFDSVPISFKGISLEAAQWTFTSTELQEVVSRAIRLSANESFIRVLSIETLDKGIVDESERLATLKLTTQSQYRFQVHRRTMLLQALNSSATATPCDPNIISNLAVQLSETTAQCDRLMEELLRISDQHSQLAKVQDLHWASALAIALRKINKSYERRTHELREAQDKIEMLEAELEEAWKEAEEVAQEIDNLEAGLSDDECEGEDVTIHTAHVVGIAGKAVATATTLMSPTQTTDSSSPKVVAQERVKTRTARAENNLTRHSSERSTRWSRVAAARTRSRLTSHASLRVMRRSASRAGHGSEDKLRPPPLPIIPGNRQDNSFLDLDGKPLPHTSANPGGSGGFSSSIRDKLEERPHPFSAGVIAEDVPSVWLLADTSPDTHPEERDHVQSMRPFPLIRHDSAGRSSSEYSKLRPRQARHSVPSLPLPPANFGTNSSLRSETP</sequence>
<keyword evidence="1" id="KW-0175">Coiled coil</keyword>
<reference evidence="3 4" key="1">
    <citation type="submission" date="2014-04" db="EMBL/GenBank/DDBJ databases">
        <authorList>
            <consortium name="DOE Joint Genome Institute"/>
            <person name="Kuo A."/>
            <person name="Tarkka M."/>
            <person name="Buscot F."/>
            <person name="Kohler A."/>
            <person name="Nagy L.G."/>
            <person name="Floudas D."/>
            <person name="Copeland A."/>
            <person name="Barry K.W."/>
            <person name="Cichocki N."/>
            <person name="Veneault-Fourrey C."/>
            <person name="LaButti K."/>
            <person name="Lindquist E.A."/>
            <person name="Lipzen A."/>
            <person name="Lundell T."/>
            <person name="Morin E."/>
            <person name="Murat C."/>
            <person name="Sun H."/>
            <person name="Tunlid A."/>
            <person name="Henrissat B."/>
            <person name="Grigoriev I.V."/>
            <person name="Hibbett D.S."/>
            <person name="Martin F."/>
            <person name="Nordberg H.P."/>
            <person name="Cantor M.N."/>
            <person name="Hua S.X."/>
        </authorList>
    </citation>
    <scope>NUCLEOTIDE SEQUENCE [LARGE SCALE GENOMIC DNA]</scope>
    <source>
        <strain evidence="3 4">F 1598</strain>
    </source>
</reference>
<evidence type="ECO:0000313" key="3">
    <source>
        <dbReference type="EMBL" id="KIM90210.1"/>
    </source>
</evidence>
<dbReference type="InParanoid" id="A0A0C3G1Q4"/>
<evidence type="ECO:0000256" key="2">
    <source>
        <dbReference type="SAM" id="MobiDB-lite"/>
    </source>
</evidence>
<evidence type="ECO:0000313" key="4">
    <source>
        <dbReference type="Proteomes" id="UP000054166"/>
    </source>
</evidence>
<proteinExistence type="predicted"/>
<name>A0A0C3G1Q4_PILCF</name>
<feature type="coiled-coil region" evidence="1">
    <location>
        <begin position="246"/>
        <end position="348"/>
    </location>
</feature>
<feature type="region of interest" description="Disordered" evidence="2">
    <location>
        <begin position="396"/>
        <end position="494"/>
    </location>
</feature>
<dbReference type="STRING" id="765440.A0A0C3G1Q4"/>
<feature type="compositionally biased region" description="Polar residues" evidence="2">
    <location>
        <begin position="41"/>
        <end position="50"/>
    </location>
</feature>
<accession>A0A0C3G1Q4</accession>
<feature type="compositionally biased region" description="Polar residues" evidence="2">
    <location>
        <begin position="577"/>
        <end position="588"/>
    </location>
</feature>
<feature type="compositionally biased region" description="Basic and acidic residues" evidence="2">
    <location>
        <begin position="524"/>
        <end position="535"/>
    </location>
</feature>
<dbReference type="EMBL" id="KN832973">
    <property type="protein sequence ID" value="KIM90210.1"/>
    <property type="molecule type" value="Genomic_DNA"/>
</dbReference>
<dbReference type="Proteomes" id="UP000054166">
    <property type="component" value="Unassembled WGS sequence"/>
</dbReference>
<evidence type="ECO:0000256" key="1">
    <source>
        <dbReference type="SAM" id="Coils"/>
    </source>
</evidence>
<keyword evidence="4" id="KW-1185">Reference proteome</keyword>
<organism evidence="3 4">
    <name type="scientific">Piloderma croceum (strain F 1598)</name>
    <dbReference type="NCBI Taxonomy" id="765440"/>
    <lineage>
        <taxon>Eukaryota</taxon>
        <taxon>Fungi</taxon>
        <taxon>Dikarya</taxon>
        <taxon>Basidiomycota</taxon>
        <taxon>Agaricomycotina</taxon>
        <taxon>Agaricomycetes</taxon>
        <taxon>Agaricomycetidae</taxon>
        <taxon>Atheliales</taxon>
        <taxon>Atheliaceae</taxon>
        <taxon>Piloderma</taxon>
    </lineage>
</organism>
<feature type="compositionally biased region" description="Low complexity" evidence="2">
    <location>
        <begin position="51"/>
        <end position="65"/>
    </location>
</feature>
<dbReference type="AlphaFoldDB" id="A0A0C3G1Q4"/>
<dbReference type="HOGENOM" id="CLU_027443_0_0_1"/>
<feature type="compositionally biased region" description="Pro residues" evidence="2">
    <location>
        <begin position="1"/>
        <end position="12"/>
    </location>
</feature>
<feature type="region of interest" description="Disordered" evidence="2">
    <location>
        <begin position="520"/>
        <end position="588"/>
    </location>
</feature>
<reference evidence="4" key="2">
    <citation type="submission" date="2015-01" db="EMBL/GenBank/DDBJ databases">
        <title>Evolutionary Origins and Diversification of the Mycorrhizal Mutualists.</title>
        <authorList>
            <consortium name="DOE Joint Genome Institute"/>
            <consortium name="Mycorrhizal Genomics Consortium"/>
            <person name="Kohler A."/>
            <person name="Kuo A."/>
            <person name="Nagy L.G."/>
            <person name="Floudas D."/>
            <person name="Copeland A."/>
            <person name="Barry K.W."/>
            <person name="Cichocki N."/>
            <person name="Veneault-Fourrey C."/>
            <person name="LaButti K."/>
            <person name="Lindquist E.A."/>
            <person name="Lipzen A."/>
            <person name="Lundell T."/>
            <person name="Morin E."/>
            <person name="Murat C."/>
            <person name="Riley R."/>
            <person name="Ohm R."/>
            <person name="Sun H."/>
            <person name="Tunlid A."/>
            <person name="Henrissat B."/>
            <person name="Grigoriev I.V."/>
            <person name="Hibbett D.S."/>
            <person name="Martin F."/>
        </authorList>
    </citation>
    <scope>NUCLEOTIDE SEQUENCE [LARGE SCALE GENOMIC DNA]</scope>
    <source>
        <strain evidence="4">F 1598</strain>
    </source>
</reference>